<dbReference type="EMBL" id="LGHJ01000011">
    <property type="protein sequence ID" value="KPL76625.1"/>
    <property type="molecule type" value="Genomic_DNA"/>
</dbReference>
<dbReference type="PANTHER" id="PTHR32305:SF15">
    <property type="entry name" value="PROTEIN RHSA-RELATED"/>
    <property type="match status" value="1"/>
</dbReference>
<dbReference type="OrthoDB" id="166787at2"/>
<evidence type="ECO:0008006" key="3">
    <source>
        <dbReference type="Google" id="ProtNLM"/>
    </source>
</evidence>
<dbReference type="RefSeq" id="WP_061919686.1">
    <property type="nucleotide sequence ID" value="NZ_DF967971.1"/>
</dbReference>
<gene>
    <name evidence="1" type="ORF">AC812_04700</name>
</gene>
<dbReference type="InterPro" id="IPR022385">
    <property type="entry name" value="Rhs_assc_core"/>
</dbReference>
<dbReference type="PANTHER" id="PTHR32305">
    <property type="match status" value="1"/>
</dbReference>
<evidence type="ECO:0000313" key="2">
    <source>
        <dbReference type="Proteomes" id="UP000050514"/>
    </source>
</evidence>
<dbReference type="AlphaFoldDB" id="A0A0P6X256"/>
<protein>
    <recommendedName>
        <fullName evidence="3">RHS repeat-associated core domain-containing protein</fullName>
    </recommendedName>
</protein>
<organism evidence="1 2">
    <name type="scientific">Bellilinea caldifistulae</name>
    <dbReference type="NCBI Taxonomy" id="360411"/>
    <lineage>
        <taxon>Bacteria</taxon>
        <taxon>Bacillati</taxon>
        <taxon>Chloroflexota</taxon>
        <taxon>Anaerolineae</taxon>
        <taxon>Anaerolineales</taxon>
        <taxon>Anaerolineaceae</taxon>
        <taxon>Bellilinea</taxon>
    </lineage>
</organism>
<sequence>MKNGHFTAQREEATPGLYDYRARFYDPLLGHFIQPDSLVPGAGNPLAWDRYAYTLNIPVRYTDPGGHFACGDGVDDPRCEQFEPTLKDSKIIFQFDTKVIIEESIPFTPEQLRDWGTNLNHFALGVDALAELIVIGHVGVGTTAGTIFEGNPVSGIPSGFAAGWILGETNPIVQSLITVGNVSATIASTASILADMKSGDSRLQFQIAQAPKNITMMGNIFFSSNSLASGYLTILGWATRIVEGSLLIQTAAVAFDHGVINTHIYNVPLNFQISTQVVWYKE</sequence>
<keyword evidence="2" id="KW-1185">Reference proteome</keyword>
<dbReference type="Gene3D" id="2.180.10.10">
    <property type="entry name" value="RHS repeat-associated core"/>
    <property type="match status" value="1"/>
</dbReference>
<evidence type="ECO:0000313" key="1">
    <source>
        <dbReference type="EMBL" id="KPL76625.1"/>
    </source>
</evidence>
<reference evidence="1 2" key="1">
    <citation type="submission" date="2015-07" db="EMBL/GenBank/DDBJ databases">
        <title>Draft genome of Bellilinea caldifistulae DSM 17877.</title>
        <authorList>
            <person name="Hemp J."/>
            <person name="Ward L.M."/>
            <person name="Pace L.A."/>
            <person name="Fischer W.W."/>
        </authorList>
    </citation>
    <scope>NUCLEOTIDE SEQUENCE [LARGE SCALE GENOMIC DNA]</scope>
    <source>
        <strain evidence="1 2">GOMI-1</strain>
    </source>
</reference>
<proteinExistence type="predicted"/>
<dbReference type="NCBIfam" id="TIGR03696">
    <property type="entry name" value="Rhs_assc_core"/>
    <property type="match status" value="1"/>
</dbReference>
<dbReference type="InterPro" id="IPR050708">
    <property type="entry name" value="T6SS_VgrG/RHS"/>
</dbReference>
<name>A0A0P6X256_9CHLR</name>
<accession>A0A0P6X256</accession>
<dbReference type="STRING" id="360411.AC812_04700"/>
<comment type="caution">
    <text evidence="1">The sequence shown here is derived from an EMBL/GenBank/DDBJ whole genome shotgun (WGS) entry which is preliminary data.</text>
</comment>
<dbReference type="Proteomes" id="UP000050514">
    <property type="component" value="Unassembled WGS sequence"/>
</dbReference>